<evidence type="ECO:0000259" key="3">
    <source>
        <dbReference type="Pfam" id="PF07477"/>
    </source>
</evidence>
<dbReference type="PANTHER" id="PTHR39207:SF1">
    <property type="entry name" value="ALPHA-GLUCURONIDASE A"/>
    <property type="match status" value="1"/>
</dbReference>
<gene>
    <name evidence="5" type="ORF">G7058_05490</name>
</gene>
<accession>A0A6G7WH65</accession>
<proteinExistence type="predicted"/>
<keyword evidence="6" id="KW-1185">Reference proteome</keyword>
<dbReference type="Pfam" id="PF07488">
    <property type="entry name" value="Glyco_hydro_67M"/>
    <property type="match status" value="1"/>
</dbReference>
<dbReference type="AlphaFoldDB" id="A0A6G7WH65"/>
<dbReference type="GO" id="GO:0033939">
    <property type="term" value="F:xylan alpha-1,2-glucuronosidase activity"/>
    <property type="evidence" value="ECO:0007669"/>
    <property type="project" value="TreeGrafter"/>
</dbReference>
<dbReference type="PIRSF" id="PIRSF029900">
    <property type="entry name" value="Alpha-glucuronds"/>
    <property type="match status" value="1"/>
</dbReference>
<dbReference type="InterPro" id="IPR037054">
    <property type="entry name" value="A-glucoronidase_C_sf"/>
</dbReference>
<dbReference type="GO" id="GO:0046559">
    <property type="term" value="F:alpha-glucuronidase activity"/>
    <property type="evidence" value="ECO:0007669"/>
    <property type="project" value="InterPro"/>
</dbReference>
<dbReference type="KEGG" id="jpo:G7058_05490"/>
<protein>
    <submittedName>
        <fullName evidence="5">Alpha-glucuronidase</fullName>
    </submittedName>
</protein>
<dbReference type="Proteomes" id="UP000501830">
    <property type="component" value="Chromosome"/>
</dbReference>
<reference evidence="5 6" key="1">
    <citation type="journal article" date="2017" name="Int. J. Syst. Evol. Microbiol.">
        <title>Jeotgalibaca porci sp. nov. and Jeotgalibaca arthritidis sp. nov., isolated from pigs, and emended description of the genus Jeotgalibaca.</title>
        <authorList>
            <person name="Zamora L."/>
            <person name="Perez-Sancho M."/>
            <person name="Dominguez L."/>
            <person name="Fernandez-Garayzabal J.F."/>
            <person name="Vela A.I."/>
        </authorList>
    </citation>
    <scope>NUCLEOTIDE SEQUENCE [LARGE SCALE GENOMIC DNA]</scope>
    <source>
        <strain evidence="5 6">CCUG 69148</strain>
    </source>
</reference>
<sequence>MMRDTAWLSKKVHDSPYTSYYIEDTDELTVTLLREMAKLFPQCERSNQEDSSLQFKLVEIEALGKEGFEILHMDGKIIVQANTTNGLLYGMFQLHQDLVTKNELKPVFRSVPDQAVRMLNHWDNFDGSVERGYAGDSLFYDNNQFRKNYDTIREYARLLKAIGINALTINNVNVHKEETFFITQPYLSEVKAIAEIFKEYGLTLYLSINFAAPISVGGLTTADPLDEDVNKFWADAANEIYAEIPYFGGFVVKADSEGEPGPFVYDRNHDDGANMLARALQPHGGIVIWRCFVYNHLQDWRDRSIDRARAAYDNFMPLDGNFDDNVILQIKNGPIDFQVREPVSPLFGGLTKTNHVLEFQVAQEYTGQQKHVCYLMPMWKDVLDFDTKHHKENATVKELLPKNSPNIQRSGISAVVNVGIDNNWTGHKLAQVNLYGYGKLIWNNAITSEEVLDQWLDLTFDLTPKGKEILTEIIATSYQTYENYTAPLGIGFMVRPNHHYGPDIDGYEYDRWGTYHFADRNGIGVNRTLKDGTGYARQYADARFEEYENIETCPDDIVLFFHHLPYTHVLHSGKTVVQHIYDTHFEGYEKVEEYVKVWEQLKDEVDEASYNNVRERLAEQKRCALEWRDQINTYFYRKSGIADEHKRQIYG</sequence>
<feature type="domain" description="Glycosyl hydrolase family 67 catalytic" evidence="4">
    <location>
        <begin position="108"/>
        <end position="424"/>
    </location>
</feature>
<dbReference type="InterPro" id="IPR017853">
    <property type="entry name" value="GH"/>
</dbReference>
<dbReference type="GO" id="GO:0045493">
    <property type="term" value="P:xylan catabolic process"/>
    <property type="evidence" value="ECO:0007669"/>
    <property type="project" value="InterPro"/>
</dbReference>
<dbReference type="EMBL" id="CP049889">
    <property type="protein sequence ID" value="QIK51557.1"/>
    <property type="molecule type" value="Genomic_DNA"/>
</dbReference>
<dbReference type="InterPro" id="IPR011099">
    <property type="entry name" value="Glyco_hydro_67_C"/>
</dbReference>
<dbReference type="Pfam" id="PF07477">
    <property type="entry name" value="Glyco_hydro_67C"/>
    <property type="match status" value="1"/>
</dbReference>
<keyword evidence="1" id="KW-0378">Hydrolase</keyword>
<feature type="domain" description="Glycosyl hydrolase family 67 C-terminal" evidence="3">
    <location>
        <begin position="425"/>
        <end position="647"/>
    </location>
</feature>
<dbReference type="Gene3D" id="3.30.379.10">
    <property type="entry name" value="Chitobiase/beta-hexosaminidase domain 2-like"/>
    <property type="match status" value="1"/>
</dbReference>
<dbReference type="InterPro" id="IPR011395">
    <property type="entry name" value="Glyco_hydro_67_aGlcAse"/>
</dbReference>
<evidence type="ECO:0000256" key="1">
    <source>
        <dbReference type="ARBA" id="ARBA00022801"/>
    </source>
</evidence>
<dbReference type="PANTHER" id="PTHR39207">
    <property type="entry name" value="ALPHA-GLUCURONIDASE A"/>
    <property type="match status" value="1"/>
</dbReference>
<name>A0A6G7WH65_9LACT</name>
<dbReference type="RefSeq" id="WP_166062613.1">
    <property type="nucleotide sequence ID" value="NZ_CP049889.1"/>
</dbReference>
<evidence type="ECO:0000256" key="2">
    <source>
        <dbReference type="PIRSR" id="PIRSR029900-1"/>
    </source>
</evidence>
<dbReference type="Gene3D" id="3.90.1330.10">
    <property type="entry name" value="Alpha-glucuronidase, C-terminal domain"/>
    <property type="match status" value="1"/>
</dbReference>
<dbReference type="SUPFAM" id="SSF55545">
    <property type="entry name" value="beta-N-acetylhexosaminidase-like domain"/>
    <property type="match status" value="1"/>
</dbReference>
<dbReference type="GeneID" id="94552725"/>
<dbReference type="SUPFAM" id="SSF51445">
    <property type="entry name" value="(Trans)glycosidases"/>
    <property type="match status" value="1"/>
</dbReference>
<dbReference type="GO" id="GO:0005576">
    <property type="term" value="C:extracellular region"/>
    <property type="evidence" value="ECO:0007669"/>
    <property type="project" value="InterPro"/>
</dbReference>
<organism evidence="5 6">
    <name type="scientific">Jeotgalibaca porci</name>
    <dbReference type="NCBI Taxonomy" id="1868793"/>
    <lineage>
        <taxon>Bacteria</taxon>
        <taxon>Bacillati</taxon>
        <taxon>Bacillota</taxon>
        <taxon>Bacilli</taxon>
        <taxon>Lactobacillales</taxon>
        <taxon>Carnobacteriaceae</taxon>
        <taxon>Jeotgalibaca</taxon>
    </lineage>
</organism>
<evidence type="ECO:0000313" key="6">
    <source>
        <dbReference type="Proteomes" id="UP000501830"/>
    </source>
</evidence>
<feature type="active site" description="Proton acceptor" evidence="2">
    <location>
        <position position="336"/>
    </location>
</feature>
<evidence type="ECO:0000259" key="4">
    <source>
        <dbReference type="Pfam" id="PF07488"/>
    </source>
</evidence>
<feature type="active site" description="Proton donor" evidence="2">
    <location>
        <position position="257"/>
    </location>
</feature>
<evidence type="ECO:0000313" key="5">
    <source>
        <dbReference type="EMBL" id="QIK51557.1"/>
    </source>
</evidence>
<dbReference type="InterPro" id="IPR011100">
    <property type="entry name" value="Glyco_hydro_67_cat"/>
</dbReference>
<dbReference type="InterPro" id="IPR029018">
    <property type="entry name" value="Hex-like_dom2"/>
</dbReference>
<dbReference type="Gene3D" id="3.20.20.80">
    <property type="entry name" value="Glycosidases"/>
    <property type="match status" value="1"/>
</dbReference>
<feature type="active site" description="Proton acceptor" evidence="2">
    <location>
        <position position="364"/>
    </location>
</feature>